<evidence type="ECO:0000313" key="3">
    <source>
        <dbReference type="Proteomes" id="UP001203297"/>
    </source>
</evidence>
<evidence type="ECO:0000313" key="2">
    <source>
        <dbReference type="EMBL" id="KAI0298680.1"/>
    </source>
</evidence>
<organism evidence="2 3">
    <name type="scientific">Multifurca ochricompacta</name>
    <dbReference type="NCBI Taxonomy" id="376703"/>
    <lineage>
        <taxon>Eukaryota</taxon>
        <taxon>Fungi</taxon>
        <taxon>Dikarya</taxon>
        <taxon>Basidiomycota</taxon>
        <taxon>Agaricomycotina</taxon>
        <taxon>Agaricomycetes</taxon>
        <taxon>Russulales</taxon>
        <taxon>Russulaceae</taxon>
        <taxon>Multifurca</taxon>
    </lineage>
</organism>
<keyword evidence="1" id="KW-0472">Membrane</keyword>
<proteinExistence type="predicted"/>
<dbReference type="Proteomes" id="UP001203297">
    <property type="component" value="Unassembled WGS sequence"/>
</dbReference>
<protein>
    <recommendedName>
        <fullName evidence="4">Transmembrane protein</fullName>
    </recommendedName>
</protein>
<dbReference type="EMBL" id="WTXG01000027">
    <property type="protein sequence ID" value="KAI0298680.1"/>
    <property type="molecule type" value="Genomic_DNA"/>
</dbReference>
<gene>
    <name evidence="2" type="ORF">B0F90DRAFT_683878</name>
</gene>
<keyword evidence="1" id="KW-0812">Transmembrane</keyword>
<keyword evidence="3" id="KW-1185">Reference proteome</keyword>
<accession>A0AAD4M284</accession>
<name>A0AAD4M284_9AGAM</name>
<sequence>MVNYHDPSVILADLRALTRFLHVGDGVYIWDCFSTLWFEWSFVKGEQPYRWSIWVYASTRLATLLNVLTNLIGFNVRKSINCQLWLYSEFITAYTAFALGSLLMLLRIVAIWSTNKWVLGASIGTWLTNLAFLIRSVVITSAHWDHTLGMCVLDESQRSRDNTTATFCAEAFLLLVMLAGLMRQRDHYLGRLLFNQGLIWLIAATIAEVPPFVLLFLNLNGPWNLMFQTSSLLIMTMCVTRMYRGLSASRDHQQ</sequence>
<feature type="transmembrane region" description="Helical" evidence="1">
    <location>
        <begin position="118"/>
        <end position="144"/>
    </location>
</feature>
<feature type="transmembrane region" description="Helical" evidence="1">
    <location>
        <begin position="84"/>
        <end position="106"/>
    </location>
</feature>
<evidence type="ECO:0008006" key="4">
    <source>
        <dbReference type="Google" id="ProtNLM"/>
    </source>
</evidence>
<reference evidence="2" key="1">
    <citation type="journal article" date="2022" name="New Phytol.">
        <title>Evolutionary transition to the ectomycorrhizal habit in the genomes of a hyperdiverse lineage of mushroom-forming fungi.</title>
        <authorList>
            <person name="Looney B."/>
            <person name="Miyauchi S."/>
            <person name="Morin E."/>
            <person name="Drula E."/>
            <person name="Courty P.E."/>
            <person name="Kohler A."/>
            <person name="Kuo A."/>
            <person name="LaButti K."/>
            <person name="Pangilinan J."/>
            <person name="Lipzen A."/>
            <person name="Riley R."/>
            <person name="Andreopoulos W."/>
            <person name="He G."/>
            <person name="Johnson J."/>
            <person name="Nolan M."/>
            <person name="Tritt A."/>
            <person name="Barry K.W."/>
            <person name="Grigoriev I.V."/>
            <person name="Nagy L.G."/>
            <person name="Hibbett D."/>
            <person name="Henrissat B."/>
            <person name="Matheny P.B."/>
            <person name="Labbe J."/>
            <person name="Martin F.M."/>
        </authorList>
    </citation>
    <scope>NUCLEOTIDE SEQUENCE</scope>
    <source>
        <strain evidence="2">BPL690</strain>
    </source>
</reference>
<comment type="caution">
    <text evidence="2">The sequence shown here is derived from an EMBL/GenBank/DDBJ whole genome shotgun (WGS) entry which is preliminary data.</text>
</comment>
<feature type="transmembrane region" description="Helical" evidence="1">
    <location>
        <begin position="53"/>
        <end position="72"/>
    </location>
</feature>
<dbReference type="AlphaFoldDB" id="A0AAD4M284"/>
<keyword evidence="1" id="KW-1133">Transmembrane helix</keyword>
<feature type="transmembrane region" description="Helical" evidence="1">
    <location>
        <begin position="164"/>
        <end position="181"/>
    </location>
</feature>
<feature type="transmembrane region" description="Helical" evidence="1">
    <location>
        <begin position="193"/>
        <end position="217"/>
    </location>
</feature>
<evidence type="ECO:0000256" key="1">
    <source>
        <dbReference type="SAM" id="Phobius"/>
    </source>
</evidence>